<dbReference type="AlphaFoldDB" id="A0A7W3UY53"/>
<accession>A0A7W3UY53</accession>
<dbReference type="Proteomes" id="UP000550609">
    <property type="component" value="Unassembled WGS sequence"/>
</dbReference>
<gene>
    <name evidence="1" type="ORF">H4O09_02240</name>
</gene>
<evidence type="ECO:0000313" key="1">
    <source>
        <dbReference type="EMBL" id="MBB1115886.1"/>
    </source>
</evidence>
<sequence>MNNFLSLGGCYLTMDVRGFQGGRNKKKAGKANAVGLAYLFEAGKGFRTLCVRVTFDAAKVTKTKTGVRVHFHAPGPFSL</sequence>
<proteinExistence type="predicted"/>
<dbReference type="EMBL" id="JACIUV010000001">
    <property type="protein sequence ID" value="MBB1115886.1"/>
    <property type="molecule type" value="Genomic_DNA"/>
</dbReference>
<organism evidence="1 2">
    <name type="scientific">Stenotrophomonas koreensis</name>
    <dbReference type="NCBI Taxonomy" id="266128"/>
    <lineage>
        <taxon>Bacteria</taxon>
        <taxon>Pseudomonadati</taxon>
        <taxon>Pseudomonadota</taxon>
        <taxon>Gammaproteobacteria</taxon>
        <taxon>Lysobacterales</taxon>
        <taxon>Lysobacteraceae</taxon>
        <taxon>Stenotrophomonas</taxon>
    </lineage>
</organism>
<comment type="caution">
    <text evidence="1">The sequence shown here is derived from an EMBL/GenBank/DDBJ whole genome shotgun (WGS) entry which is preliminary data.</text>
</comment>
<name>A0A7W3UY53_9GAMM</name>
<reference evidence="1 2" key="1">
    <citation type="submission" date="2020-08" db="EMBL/GenBank/DDBJ databases">
        <title>Stenotrophomonas sp. W1S232.</title>
        <authorList>
            <person name="Deng Y."/>
        </authorList>
    </citation>
    <scope>NUCLEOTIDE SEQUENCE [LARGE SCALE GENOMIC DNA]</scope>
    <source>
        <strain evidence="1 2">W1S232</strain>
    </source>
</reference>
<dbReference type="RefSeq" id="WP_182621265.1">
    <property type="nucleotide sequence ID" value="NZ_JACIUV010000001.1"/>
</dbReference>
<evidence type="ECO:0000313" key="2">
    <source>
        <dbReference type="Proteomes" id="UP000550609"/>
    </source>
</evidence>
<protein>
    <submittedName>
        <fullName evidence="1">Uncharacterized protein</fullName>
    </submittedName>
</protein>